<accession>A0A1H2DLX1</accession>
<name>A0A1H2DLX1_9PROT</name>
<dbReference type="AlphaFoldDB" id="A0A1H2DLX1"/>
<dbReference type="InterPro" id="IPR036694">
    <property type="entry name" value="Dodecin-like_sf"/>
</dbReference>
<organism evidence="1 2">
    <name type="scientific">Nitrosomonas ureae</name>
    <dbReference type="NCBI Taxonomy" id="44577"/>
    <lineage>
        <taxon>Bacteria</taxon>
        <taxon>Pseudomonadati</taxon>
        <taxon>Pseudomonadota</taxon>
        <taxon>Betaproteobacteria</taxon>
        <taxon>Nitrosomonadales</taxon>
        <taxon>Nitrosomonadaceae</taxon>
        <taxon>Nitrosomonas</taxon>
    </lineage>
</organism>
<dbReference type="Proteomes" id="UP000182882">
    <property type="component" value="Unassembled WGS sequence"/>
</dbReference>
<sequence>MRLIARIWYNSILDNRKERVARMSDHVYKIIEIVGSSTQSSDHAIQQAVAKAGTSLRNLDWFEVVETRGHIVDGKVAHYQVKLKIGFRLD</sequence>
<protein>
    <recommendedName>
        <fullName evidence="3">Flavin-binding protein dodecin</fullName>
    </recommendedName>
</protein>
<evidence type="ECO:0000313" key="1">
    <source>
        <dbReference type="EMBL" id="SDT83885.1"/>
    </source>
</evidence>
<dbReference type="PANTHER" id="PTHR39324:SF1">
    <property type="entry name" value="CALCIUM DODECIN"/>
    <property type="match status" value="1"/>
</dbReference>
<dbReference type="SUPFAM" id="SSF89807">
    <property type="entry name" value="Dodecin-like"/>
    <property type="match status" value="1"/>
</dbReference>
<dbReference type="InterPro" id="IPR009923">
    <property type="entry name" value="Dodecin"/>
</dbReference>
<dbReference type="PANTHER" id="PTHR39324">
    <property type="entry name" value="CALCIUM DODECIN"/>
    <property type="match status" value="1"/>
</dbReference>
<keyword evidence="2" id="KW-1185">Reference proteome</keyword>
<dbReference type="Pfam" id="PF07311">
    <property type="entry name" value="Dodecin"/>
    <property type="match status" value="1"/>
</dbReference>
<dbReference type="InterPro" id="IPR050049">
    <property type="entry name" value="Dodecin_bact"/>
</dbReference>
<dbReference type="EMBL" id="FNLN01000001">
    <property type="protein sequence ID" value="SDT83885.1"/>
    <property type="molecule type" value="Genomic_DNA"/>
</dbReference>
<reference evidence="2" key="1">
    <citation type="submission" date="2016-10" db="EMBL/GenBank/DDBJ databases">
        <authorList>
            <person name="Varghese N."/>
            <person name="Submissions S."/>
        </authorList>
    </citation>
    <scope>NUCLEOTIDE SEQUENCE [LARGE SCALE GENOMIC DNA]</scope>
    <source>
        <strain evidence="2">Nm10</strain>
    </source>
</reference>
<evidence type="ECO:0008006" key="3">
    <source>
        <dbReference type="Google" id="ProtNLM"/>
    </source>
</evidence>
<evidence type="ECO:0000313" key="2">
    <source>
        <dbReference type="Proteomes" id="UP000182882"/>
    </source>
</evidence>
<dbReference type="Gene3D" id="3.30.1660.10">
    <property type="entry name" value="Flavin-binding protein dodecin"/>
    <property type="match status" value="1"/>
</dbReference>
<proteinExistence type="predicted"/>
<gene>
    <name evidence="1" type="ORF">SAMN05216406_10136</name>
</gene>
<dbReference type="NCBIfam" id="NF043052">
    <property type="entry name" value="DodecBact"/>
    <property type="match status" value="1"/>
</dbReference>
<dbReference type="InterPro" id="IPR025543">
    <property type="entry name" value="Dodecin-like"/>
</dbReference>